<dbReference type="EMBL" id="BKCP01008070">
    <property type="protein sequence ID" value="GER47951.1"/>
    <property type="molecule type" value="Genomic_DNA"/>
</dbReference>
<feature type="non-terminal residue" evidence="2">
    <location>
        <position position="382"/>
    </location>
</feature>
<feature type="region of interest" description="Disordered" evidence="1">
    <location>
        <begin position="117"/>
        <end position="220"/>
    </location>
</feature>
<accession>A0A5A7QVN6</accession>
<gene>
    <name evidence="2" type="ORF">STAS_25087</name>
</gene>
<evidence type="ECO:0000256" key="1">
    <source>
        <dbReference type="SAM" id="MobiDB-lite"/>
    </source>
</evidence>
<dbReference type="Proteomes" id="UP000325081">
    <property type="component" value="Unassembled WGS sequence"/>
</dbReference>
<name>A0A5A7QVN6_STRAF</name>
<evidence type="ECO:0000313" key="3">
    <source>
        <dbReference type="Proteomes" id="UP000325081"/>
    </source>
</evidence>
<organism evidence="2 3">
    <name type="scientific">Striga asiatica</name>
    <name type="common">Asiatic witchweed</name>
    <name type="synonym">Buchnera asiatica</name>
    <dbReference type="NCBI Taxonomy" id="4170"/>
    <lineage>
        <taxon>Eukaryota</taxon>
        <taxon>Viridiplantae</taxon>
        <taxon>Streptophyta</taxon>
        <taxon>Embryophyta</taxon>
        <taxon>Tracheophyta</taxon>
        <taxon>Spermatophyta</taxon>
        <taxon>Magnoliopsida</taxon>
        <taxon>eudicotyledons</taxon>
        <taxon>Gunneridae</taxon>
        <taxon>Pentapetalae</taxon>
        <taxon>asterids</taxon>
        <taxon>lamiids</taxon>
        <taxon>Lamiales</taxon>
        <taxon>Orobanchaceae</taxon>
        <taxon>Buchnereae</taxon>
        <taxon>Striga</taxon>
    </lineage>
</organism>
<reference evidence="3" key="1">
    <citation type="journal article" date="2019" name="Curr. Biol.">
        <title>Genome Sequence of Striga asiatica Provides Insight into the Evolution of Plant Parasitism.</title>
        <authorList>
            <person name="Yoshida S."/>
            <person name="Kim S."/>
            <person name="Wafula E.K."/>
            <person name="Tanskanen J."/>
            <person name="Kim Y.M."/>
            <person name="Honaas L."/>
            <person name="Yang Z."/>
            <person name="Spallek T."/>
            <person name="Conn C.E."/>
            <person name="Ichihashi Y."/>
            <person name="Cheong K."/>
            <person name="Cui S."/>
            <person name="Der J.P."/>
            <person name="Gundlach H."/>
            <person name="Jiao Y."/>
            <person name="Hori C."/>
            <person name="Ishida J.K."/>
            <person name="Kasahara H."/>
            <person name="Kiba T."/>
            <person name="Kim M.S."/>
            <person name="Koo N."/>
            <person name="Laohavisit A."/>
            <person name="Lee Y.H."/>
            <person name="Lumba S."/>
            <person name="McCourt P."/>
            <person name="Mortimer J.C."/>
            <person name="Mutuku J.M."/>
            <person name="Nomura T."/>
            <person name="Sasaki-Sekimoto Y."/>
            <person name="Seto Y."/>
            <person name="Wang Y."/>
            <person name="Wakatake T."/>
            <person name="Sakakibara H."/>
            <person name="Demura T."/>
            <person name="Yamaguchi S."/>
            <person name="Yoneyama K."/>
            <person name="Manabe R.I."/>
            <person name="Nelson D.C."/>
            <person name="Schulman A.H."/>
            <person name="Timko M.P."/>
            <person name="dePamphilis C.W."/>
            <person name="Choi D."/>
            <person name="Shirasu K."/>
        </authorList>
    </citation>
    <scope>NUCLEOTIDE SEQUENCE [LARGE SCALE GENOMIC DNA]</scope>
    <source>
        <strain evidence="3">cv. UVA1</strain>
    </source>
</reference>
<sequence>MKKITIFYHVKGTALNTTCQPRNPAQSLPRRHRVRMILSAYRRPNKNRLPNKIVPDIKLGPPRHQLGPHLQNPSPAQRQLLPQARVELGLRPHGPPAKRPVQPLLTRAHKRLVRRLQSLRAQPQHLHRRPTPRKCRKRPHSQRHNHLFHEKKQFRHPQLDQRRVLPEPEHQKARGPHMVRVMVYRPTGNHSPNHGPRSPGPTPGPSIQPQKPIGLDEPDDATPHVIERTIFLHSRARLVFSGILWAARDRIGIGTGPGPNHPLARAILVARLLPRPSAWSKIEKQTSKSCKRNVFRLSQLFSRPLHAVISIEADGIRFNMSNRRLGLIGSSERIDPTIASPRVSRPSFSSITRKASISVIDWSRIIPPPCINDIASTPERKE</sequence>
<protein>
    <submittedName>
        <fullName evidence="2">Toll-Interleukin-Resistance domain family protein</fullName>
    </submittedName>
</protein>
<evidence type="ECO:0000313" key="2">
    <source>
        <dbReference type="EMBL" id="GER47951.1"/>
    </source>
</evidence>
<keyword evidence="3" id="KW-1185">Reference proteome</keyword>
<dbReference type="AlphaFoldDB" id="A0A5A7QVN6"/>
<comment type="caution">
    <text evidence="2">The sequence shown here is derived from an EMBL/GenBank/DDBJ whole genome shotgun (WGS) entry which is preliminary data.</text>
</comment>
<feature type="compositionally biased region" description="Basic residues" evidence="1">
    <location>
        <begin position="125"/>
        <end position="146"/>
    </location>
</feature>
<feature type="compositionally biased region" description="Basic and acidic residues" evidence="1">
    <location>
        <begin position="147"/>
        <end position="172"/>
    </location>
</feature>
<proteinExistence type="predicted"/>